<proteinExistence type="predicted"/>
<gene>
    <name evidence="1" type="ORF">LCGC14_3057010</name>
</gene>
<name>A0A0F8WJX8_9ZZZZ</name>
<protein>
    <submittedName>
        <fullName evidence="1">Uncharacterized protein</fullName>
    </submittedName>
</protein>
<comment type="caution">
    <text evidence="1">The sequence shown here is derived from an EMBL/GenBank/DDBJ whole genome shotgun (WGS) entry which is preliminary data.</text>
</comment>
<reference evidence="1" key="1">
    <citation type="journal article" date="2015" name="Nature">
        <title>Complex archaea that bridge the gap between prokaryotes and eukaryotes.</title>
        <authorList>
            <person name="Spang A."/>
            <person name="Saw J.H."/>
            <person name="Jorgensen S.L."/>
            <person name="Zaremba-Niedzwiedzka K."/>
            <person name="Martijn J."/>
            <person name="Lind A.E."/>
            <person name="van Eijk R."/>
            <person name="Schleper C."/>
            <person name="Guy L."/>
            <person name="Ettema T.J."/>
        </authorList>
    </citation>
    <scope>NUCLEOTIDE SEQUENCE</scope>
</reference>
<organism evidence="1">
    <name type="scientific">marine sediment metagenome</name>
    <dbReference type="NCBI Taxonomy" id="412755"/>
    <lineage>
        <taxon>unclassified sequences</taxon>
        <taxon>metagenomes</taxon>
        <taxon>ecological metagenomes</taxon>
    </lineage>
</organism>
<evidence type="ECO:0000313" key="1">
    <source>
        <dbReference type="EMBL" id="KKK57187.1"/>
    </source>
</evidence>
<dbReference type="AlphaFoldDB" id="A0A0F8WJX8"/>
<dbReference type="EMBL" id="LAZR01064613">
    <property type="protein sequence ID" value="KKK57187.1"/>
    <property type="molecule type" value="Genomic_DNA"/>
</dbReference>
<accession>A0A0F8WJX8</accession>
<sequence length="38" mass="4458">MKDKFEKAISYNLRFTDETSNAAEEPFAVDEYLKNNNN</sequence>